<reference evidence="1 2" key="1">
    <citation type="submission" date="2017-03" db="EMBL/GenBank/DDBJ databases">
        <title>Genome of the blue death feigning beetle - Asbolus verrucosus.</title>
        <authorList>
            <person name="Rider S.D."/>
        </authorList>
    </citation>
    <scope>NUCLEOTIDE SEQUENCE [LARGE SCALE GENOMIC DNA]</scope>
    <source>
        <strain evidence="1">Butters</strain>
        <tissue evidence="1">Head and leg muscle</tissue>
    </source>
</reference>
<gene>
    <name evidence="1" type="ORF">BDFB_005710</name>
</gene>
<dbReference type="AlphaFoldDB" id="A0A482W973"/>
<proteinExistence type="predicted"/>
<dbReference type="OrthoDB" id="10040454at2759"/>
<accession>A0A482W973</accession>
<dbReference type="EMBL" id="QDEB01015296">
    <property type="protein sequence ID" value="RZC41654.1"/>
    <property type="molecule type" value="Genomic_DNA"/>
</dbReference>
<dbReference type="Proteomes" id="UP000292052">
    <property type="component" value="Unassembled WGS sequence"/>
</dbReference>
<protein>
    <submittedName>
        <fullName evidence="1">Uncharacterized protein</fullName>
    </submittedName>
</protein>
<keyword evidence="2" id="KW-1185">Reference proteome</keyword>
<evidence type="ECO:0000313" key="2">
    <source>
        <dbReference type="Proteomes" id="UP000292052"/>
    </source>
</evidence>
<organism evidence="1 2">
    <name type="scientific">Asbolus verrucosus</name>
    <name type="common">Desert ironclad beetle</name>
    <dbReference type="NCBI Taxonomy" id="1661398"/>
    <lineage>
        <taxon>Eukaryota</taxon>
        <taxon>Metazoa</taxon>
        <taxon>Ecdysozoa</taxon>
        <taxon>Arthropoda</taxon>
        <taxon>Hexapoda</taxon>
        <taxon>Insecta</taxon>
        <taxon>Pterygota</taxon>
        <taxon>Neoptera</taxon>
        <taxon>Endopterygota</taxon>
        <taxon>Coleoptera</taxon>
        <taxon>Polyphaga</taxon>
        <taxon>Cucujiformia</taxon>
        <taxon>Tenebrionidae</taxon>
        <taxon>Pimeliinae</taxon>
        <taxon>Asbolus</taxon>
    </lineage>
</organism>
<sequence length="137" mass="16002">MAKKLKEFENTLSVPVLRSFNCMRMIFLNEKDFVNDFWATFDDNLLQTTFFTDEAWFHLNGILENCGYRLLIAAVELLDHTFSMVTVFNFYYLLVNDLNIFLGSINAVSMRAPMDNLEELQDIIRNKITEIDKIVGL</sequence>
<evidence type="ECO:0000313" key="1">
    <source>
        <dbReference type="EMBL" id="RZC41654.1"/>
    </source>
</evidence>
<comment type="caution">
    <text evidence="1">The sequence shown here is derived from an EMBL/GenBank/DDBJ whole genome shotgun (WGS) entry which is preliminary data.</text>
</comment>
<name>A0A482W973_ASBVE</name>